<gene>
    <name evidence="4" type="ORF">GPM918_LOCUS2689</name>
    <name evidence="3" type="ORF">OVA965_LOCUS2082</name>
    <name evidence="6" type="ORF">SRO942_LOCUS2689</name>
    <name evidence="5" type="ORF">TMI583_LOCUS2082</name>
</gene>
<dbReference type="PROSITE" id="PS50222">
    <property type="entry name" value="EF_HAND_2"/>
    <property type="match status" value="1"/>
</dbReference>
<dbReference type="SUPFAM" id="SSF47473">
    <property type="entry name" value="EF-hand"/>
    <property type="match status" value="1"/>
</dbReference>
<dbReference type="OrthoDB" id="26525at2759"/>
<dbReference type="AlphaFoldDB" id="A0A813RSG1"/>
<feature type="domain" description="EF-hand" evidence="2">
    <location>
        <begin position="115"/>
        <end position="150"/>
    </location>
</feature>
<evidence type="ECO:0000313" key="4">
    <source>
        <dbReference type="EMBL" id="CAF0785156.1"/>
    </source>
</evidence>
<sequence length="180" mass="21012">MSPISRPYDKHCSRPCLNSIQCLVTLDDFDMSKEKTEFVRAVEEAFFILDRNENRSVGTDDFNYVAKSIGLELDVQESAELLRTVVREQTGDEHSSGLNIYEYRELMLRHVTSSDLDLELKSTFQYFDYDGDGLITQHDLDNLIKFFDVNDSNEYQQIRQCVTQTGMNFQQFVKFMMHDS</sequence>
<organism evidence="4 7">
    <name type="scientific">Didymodactylos carnosus</name>
    <dbReference type="NCBI Taxonomy" id="1234261"/>
    <lineage>
        <taxon>Eukaryota</taxon>
        <taxon>Metazoa</taxon>
        <taxon>Spiralia</taxon>
        <taxon>Gnathifera</taxon>
        <taxon>Rotifera</taxon>
        <taxon>Eurotatoria</taxon>
        <taxon>Bdelloidea</taxon>
        <taxon>Philodinida</taxon>
        <taxon>Philodinidae</taxon>
        <taxon>Didymodactylos</taxon>
    </lineage>
</organism>
<protein>
    <recommendedName>
        <fullName evidence="2">EF-hand domain-containing protein</fullName>
    </recommendedName>
</protein>
<proteinExistence type="predicted"/>
<dbReference type="GO" id="GO:0005509">
    <property type="term" value="F:calcium ion binding"/>
    <property type="evidence" value="ECO:0007669"/>
    <property type="project" value="InterPro"/>
</dbReference>
<evidence type="ECO:0000313" key="3">
    <source>
        <dbReference type="EMBL" id="CAF0752267.1"/>
    </source>
</evidence>
<accession>A0A813RSG1</accession>
<evidence type="ECO:0000313" key="6">
    <source>
        <dbReference type="EMBL" id="CAF3568821.1"/>
    </source>
</evidence>
<dbReference type="PROSITE" id="PS00018">
    <property type="entry name" value="EF_HAND_1"/>
    <property type="match status" value="2"/>
</dbReference>
<dbReference type="EMBL" id="CAJOBC010000305">
    <property type="protein sequence ID" value="CAF3568821.1"/>
    <property type="molecule type" value="Genomic_DNA"/>
</dbReference>
<keyword evidence="1" id="KW-0106">Calcium</keyword>
<keyword evidence="7" id="KW-1185">Reference proteome</keyword>
<evidence type="ECO:0000256" key="1">
    <source>
        <dbReference type="ARBA" id="ARBA00022837"/>
    </source>
</evidence>
<dbReference type="EMBL" id="CAJNOQ010000305">
    <property type="protein sequence ID" value="CAF0785156.1"/>
    <property type="molecule type" value="Genomic_DNA"/>
</dbReference>
<dbReference type="EMBL" id="CAJOBA010000426">
    <property type="protein sequence ID" value="CAF3531129.1"/>
    <property type="molecule type" value="Genomic_DNA"/>
</dbReference>
<dbReference type="Proteomes" id="UP000682733">
    <property type="component" value="Unassembled WGS sequence"/>
</dbReference>
<dbReference type="Proteomes" id="UP000681722">
    <property type="component" value="Unassembled WGS sequence"/>
</dbReference>
<dbReference type="InterPro" id="IPR018247">
    <property type="entry name" value="EF_Hand_1_Ca_BS"/>
</dbReference>
<evidence type="ECO:0000313" key="7">
    <source>
        <dbReference type="Proteomes" id="UP000663829"/>
    </source>
</evidence>
<dbReference type="Gene3D" id="1.10.238.10">
    <property type="entry name" value="EF-hand"/>
    <property type="match status" value="1"/>
</dbReference>
<dbReference type="Proteomes" id="UP000677228">
    <property type="component" value="Unassembled WGS sequence"/>
</dbReference>
<dbReference type="InterPro" id="IPR011992">
    <property type="entry name" value="EF-hand-dom_pair"/>
</dbReference>
<evidence type="ECO:0000259" key="2">
    <source>
        <dbReference type="PROSITE" id="PS50222"/>
    </source>
</evidence>
<dbReference type="Proteomes" id="UP000663829">
    <property type="component" value="Unassembled WGS sequence"/>
</dbReference>
<evidence type="ECO:0000313" key="5">
    <source>
        <dbReference type="EMBL" id="CAF3531129.1"/>
    </source>
</evidence>
<dbReference type="EMBL" id="CAJNOK010000426">
    <property type="protein sequence ID" value="CAF0752267.1"/>
    <property type="molecule type" value="Genomic_DNA"/>
</dbReference>
<dbReference type="InterPro" id="IPR002048">
    <property type="entry name" value="EF_hand_dom"/>
</dbReference>
<name>A0A813RSG1_9BILA</name>
<comment type="caution">
    <text evidence="4">The sequence shown here is derived from an EMBL/GenBank/DDBJ whole genome shotgun (WGS) entry which is preliminary data.</text>
</comment>
<reference evidence="4" key="1">
    <citation type="submission" date="2021-02" db="EMBL/GenBank/DDBJ databases">
        <authorList>
            <person name="Nowell W R."/>
        </authorList>
    </citation>
    <scope>NUCLEOTIDE SEQUENCE</scope>
</reference>